<proteinExistence type="predicted"/>
<protein>
    <recommendedName>
        <fullName evidence="4">Short-chain dehydrogenase</fullName>
    </recommendedName>
</protein>
<dbReference type="EMBL" id="BSTX01000001">
    <property type="protein sequence ID" value="GLZ75311.1"/>
    <property type="molecule type" value="Genomic_DNA"/>
</dbReference>
<dbReference type="InterPro" id="IPR036291">
    <property type="entry name" value="NAD(P)-bd_dom_sf"/>
</dbReference>
<reference evidence="2" key="1">
    <citation type="submission" date="2023-03" db="EMBL/GenBank/DDBJ databases">
        <title>Actinorhabdospora filicis NBRC 111898.</title>
        <authorList>
            <person name="Ichikawa N."/>
            <person name="Sato H."/>
            <person name="Tonouchi N."/>
        </authorList>
    </citation>
    <scope>NUCLEOTIDE SEQUENCE</scope>
    <source>
        <strain evidence="2">NBRC 111898</strain>
    </source>
</reference>
<evidence type="ECO:0000313" key="2">
    <source>
        <dbReference type="EMBL" id="GLZ75311.1"/>
    </source>
</evidence>
<evidence type="ECO:0008006" key="4">
    <source>
        <dbReference type="Google" id="ProtNLM"/>
    </source>
</evidence>
<evidence type="ECO:0000313" key="3">
    <source>
        <dbReference type="Proteomes" id="UP001165079"/>
    </source>
</evidence>
<accession>A0A9W6SIK2</accession>
<gene>
    <name evidence="2" type="ORF">Afil01_01180</name>
</gene>
<dbReference type="Proteomes" id="UP001165079">
    <property type="component" value="Unassembled WGS sequence"/>
</dbReference>
<keyword evidence="3" id="KW-1185">Reference proteome</keyword>
<dbReference type="RefSeq" id="WP_285660552.1">
    <property type="nucleotide sequence ID" value="NZ_BSTX01000001.1"/>
</dbReference>
<sequence>MDDGIEHFHRLLGELRALPPDDPARLRAESAAAAFARDGRKRRRGADRRADTAARDAFTPPAAPTSYLERGTLYRRARRCALCAAKYHQAHHPYHHLCPACAHAHWQRRHTHAALDGRTALVTHAHDGPGFALAWRLLRDGATVITAAPEPERTLRRFGHAFAHRERWEAMRRGEGALDRLHVVEADLSGERDVRALAAETARLSGGRLSVLVHTATPPLDPQGPWDRRLTEATLNTVVPGWLTERLRPALVASPGGAHVITAAPAVLQAPVWVGVTFHAVDPGVPDHRSPVPPLDAEDAAATLYAPLVAAFPRAT</sequence>
<feature type="region of interest" description="Disordered" evidence="1">
    <location>
        <begin position="36"/>
        <end position="63"/>
    </location>
</feature>
<evidence type="ECO:0000256" key="1">
    <source>
        <dbReference type="SAM" id="MobiDB-lite"/>
    </source>
</evidence>
<organism evidence="2 3">
    <name type="scientific">Actinorhabdospora filicis</name>
    <dbReference type="NCBI Taxonomy" id="1785913"/>
    <lineage>
        <taxon>Bacteria</taxon>
        <taxon>Bacillati</taxon>
        <taxon>Actinomycetota</taxon>
        <taxon>Actinomycetes</taxon>
        <taxon>Micromonosporales</taxon>
        <taxon>Micromonosporaceae</taxon>
        <taxon>Actinorhabdospora</taxon>
    </lineage>
</organism>
<name>A0A9W6SIK2_9ACTN</name>
<dbReference type="Gene3D" id="3.40.50.720">
    <property type="entry name" value="NAD(P)-binding Rossmann-like Domain"/>
    <property type="match status" value="1"/>
</dbReference>
<comment type="caution">
    <text evidence="2">The sequence shown here is derived from an EMBL/GenBank/DDBJ whole genome shotgun (WGS) entry which is preliminary data.</text>
</comment>
<dbReference type="SUPFAM" id="SSF51735">
    <property type="entry name" value="NAD(P)-binding Rossmann-fold domains"/>
    <property type="match status" value="1"/>
</dbReference>
<dbReference type="AlphaFoldDB" id="A0A9W6SIK2"/>